<dbReference type="SUPFAM" id="SSF109854">
    <property type="entry name" value="DinB/YfiT-like putative metalloenzymes"/>
    <property type="match status" value="1"/>
</dbReference>
<dbReference type="InterPro" id="IPR034660">
    <property type="entry name" value="DinB/YfiT-like"/>
</dbReference>
<accession>A0A5N6AYF3</accession>
<evidence type="ECO:0000313" key="2">
    <source>
        <dbReference type="Proteomes" id="UP000313066"/>
    </source>
</evidence>
<dbReference type="NCBIfam" id="TIGR03083">
    <property type="entry name" value="maleylpyruvate isomerase family mycothiol-dependent enzyme"/>
    <property type="match status" value="1"/>
</dbReference>
<gene>
    <name evidence="1" type="ORF">FH610_041750</name>
</gene>
<dbReference type="InterPro" id="IPR017517">
    <property type="entry name" value="Maleyloyr_isom"/>
</dbReference>
<proteinExistence type="predicted"/>
<reference evidence="1 2" key="1">
    <citation type="submission" date="2019-10" db="EMBL/GenBank/DDBJ databases">
        <title>Nonomuraea sp. nov., isolated from Phyllanthus amarus.</title>
        <authorList>
            <person name="Klykleung N."/>
            <person name="Tanasupawat S."/>
        </authorList>
    </citation>
    <scope>NUCLEOTIDE SEQUENCE [LARGE SCALE GENOMIC DNA]</scope>
    <source>
        <strain evidence="1 2">CR1-09</strain>
    </source>
</reference>
<dbReference type="EMBL" id="VDMA02000045">
    <property type="protein sequence ID" value="KAB8173165.1"/>
    <property type="molecule type" value="Genomic_DNA"/>
</dbReference>
<dbReference type="Proteomes" id="UP000313066">
    <property type="component" value="Unassembled WGS sequence"/>
</dbReference>
<comment type="caution">
    <text evidence="1">The sequence shown here is derived from an EMBL/GenBank/DDBJ whole genome shotgun (WGS) entry which is preliminary data.</text>
</comment>
<keyword evidence="1" id="KW-0413">Isomerase</keyword>
<protein>
    <submittedName>
        <fullName evidence="1">Maleylpyruvate isomerase family mycothiol-dependent enzyme</fullName>
    </submittedName>
</protein>
<keyword evidence="2" id="KW-1185">Reference proteome</keyword>
<evidence type="ECO:0000313" key="1">
    <source>
        <dbReference type="EMBL" id="KAB8173165.1"/>
    </source>
</evidence>
<dbReference type="GO" id="GO:0016853">
    <property type="term" value="F:isomerase activity"/>
    <property type="evidence" value="ECO:0007669"/>
    <property type="project" value="UniProtKB-KW"/>
</dbReference>
<organism evidence="1 2">
    <name type="scientific">Microbispora catharanthi</name>
    <dbReference type="NCBI Taxonomy" id="1712871"/>
    <lineage>
        <taxon>Bacteria</taxon>
        <taxon>Bacillati</taxon>
        <taxon>Actinomycetota</taxon>
        <taxon>Actinomycetes</taxon>
        <taxon>Streptosporangiales</taxon>
        <taxon>Streptosporangiaceae</taxon>
        <taxon>Microbispora</taxon>
    </lineage>
</organism>
<sequence>MTLSDRPAERHRQVAGLFTERVRGTRSWDVPSPVAGWAARDVVRHLTEWFPGFLAAGAGIELPCGPSADENPAAAWQVHCDGVQAVLDDPETAHRELANPHIGSLPLATAIDRFYTADVFMHTWDLSRATGQDDRLDSGFCARLLAEMEQMEQVIRSSGQFGARVEVPGDADTQAKLLGFIGRDPFWPERCPHVP</sequence>
<keyword evidence="1" id="KW-0670">Pyruvate</keyword>
<dbReference type="RefSeq" id="WP_139580776.1">
    <property type="nucleotide sequence ID" value="NZ_VDMA02000045.1"/>
</dbReference>
<dbReference type="AlphaFoldDB" id="A0A5N6AYF3"/>
<name>A0A5N6AYF3_9ACTN</name>